<evidence type="ECO:0000256" key="2">
    <source>
        <dbReference type="ARBA" id="ARBA00007613"/>
    </source>
</evidence>
<feature type="signal peptide" evidence="9">
    <location>
        <begin position="1"/>
        <end position="18"/>
    </location>
</feature>
<feature type="coiled-coil region" evidence="8">
    <location>
        <begin position="138"/>
        <end position="172"/>
    </location>
</feature>
<evidence type="ECO:0000313" key="10">
    <source>
        <dbReference type="EMBL" id="AJQ93920.1"/>
    </source>
</evidence>
<comment type="similarity">
    <text evidence="2">Belongs to the outer membrane factor (OMF) (TC 1.B.17) family.</text>
</comment>
<dbReference type="InterPro" id="IPR010130">
    <property type="entry name" value="T1SS_OMP_TolC"/>
</dbReference>
<evidence type="ECO:0000256" key="4">
    <source>
        <dbReference type="ARBA" id="ARBA00022452"/>
    </source>
</evidence>
<dbReference type="GO" id="GO:1990281">
    <property type="term" value="C:efflux pump complex"/>
    <property type="evidence" value="ECO:0007669"/>
    <property type="project" value="TreeGrafter"/>
</dbReference>
<dbReference type="RefSeq" id="WP_044616567.1">
    <property type="nucleotide sequence ID" value="NZ_CP007142.1"/>
</dbReference>
<keyword evidence="3" id="KW-0813">Transport</keyword>
<evidence type="ECO:0000256" key="9">
    <source>
        <dbReference type="SAM" id="SignalP"/>
    </source>
</evidence>
<evidence type="ECO:0000256" key="7">
    <source>
        <dbReference type="ARBA" id="ARBA00023237"/>
    </source>
</evidence>
<dbReference type="PANTHER" id="PTHR30026:SF20">
    <property type="entry name" value="OUTER MEMBRANE PROTEIN TOLC"/>
    <property type="match status" value="1"/>
</dbReference>
<dbReference type="InterPro" id="IPR051906">
    <property type="entry name" value="TolC-like"/>
</dbReference>
<dbReference type="EMBL" id="CP007142">
    <property type="protein sequence ID" value="AJQ93920.1"/>
    <property type="molecule type" value="Genomic_DNA"/>
</dbReference>
<evidence type="ECO:0000256" key="1">
    <source>
        <dbReference type="ARBA" id="ARBA00004442"/>
    </source>
</evidence>
<dbReference type="PATRIC" id="fig|1445510.3.peg.1837"/>
<keyword evidence="6" id="KW-0472">Membrane</keyword>
<dbReference type="PANTHER" id="PTHR30026">
    <property type="entry name" value="OUTER MEMBRANE PROTEIN TOLC"/>
    <property type="match status" value="1"/>
</dbReference>
<dbReference type="InterPro" id="IPR003423">
    <property type="entry name" value="OMP_efflux"/>
</dbReference>
<dbReference type="Proteomes" id="UP000032266">
    <property type="component" value="Chromosome"/>
</dbReference>
<keyword evidence="8" id="KW-0175">Coiled coil</keyword>
<dbReference type="KEGG" id="gsn:YC6258_01876"/>
<dbReference type="GO" id="GO:0015562">
    <property type="term" value="F:efflux transmembrane transporter activity"/>
    <property type="evidence" value="ECO:0007669"/>
    <property type="project" value="InterPro"/>
</dbReference>
<evidence type="ECO:0000256" key="5">
    <source>
        <dbReference type="ARBA" id="ARBA00022692"/>
    </source>
</evidence>
<dbReference type="AlphaFoldDB" id="A0A0C5V316"/>
<reference evidence="10 11" key="1">
    <citation type="submission" date="2014-01" db="EMBL/GenBank/DDBJ databases">
        <title>Full genme sequencing of cellulolytic bacterium Gynuella sunshinyii YC6258T gen. nov., sp. nov.</title>
        <authorList>
            <person name="Khan H."/>
            <person name="Chung E.J."/>
            <person name="Chung Y.R."/>
        </authorList>
    </citation>
    <scope>NUCLEOTIDE SEQUENCE [LARGE SCALE GENOMIC DNA]</scope>
    <source>
        <strain evidence="10 11">YC6258</strain>
    </source>
</reference>
<dbReference type="NCBIfam" id="TIGR01844">
    <property type="entry name" value="type_I_sec_TolC"/>
    <property type="match status" value="1"/>
</dbReference>
<sequence>MRKILALLLAGTASMSYAESDLISLYNQAVESYPSLIINTNDEKIAQSQAKQGLALLMPNVEGSVSYGASSSAGDNDADVRFDKGVMKYKVELTQAIFNLYAIKLYDAFKENVTATKYETLSTQQTMMVSVAENYFSVLTAKDTVESVQSQLEAVKRQLEQTEQQYEVGLAAITDVLDAQASYDATQVSLIEAEATYDTALQNFAVLTGQIPDKLKVLPKEVTLPAVESGSVSEWVSVALKTHPDVRSVTQTAKYVEKSYGANKANRLPTLAGSVSYTYSDYMKENALLGTEDNGVTEVGISLTVPIYTGGKTSAEILEAGLNYNSALQNLELTKRNVELEVRQAHRQLTADIANVAAQKKAVESSSKALDATQVGYEVGTRNIVEVLSAQSTLFSSKLSFQTAQYDYLLDILKLKQAAGVITEDDLVSLNNMLISE</sequence>
<comment type="subcellular location">
    <subcellularLocation>
        <location evidence="1">Cell outer membrane</location>
    </subcellularLocation>
</comment>
<dbReference type="GO" id="GO:0015288">
    <property type="term" value="F:porin activity"/>
    <property type="evidence" value="ECO:0007669"/>
    <property type="project" value="TreeGrafter"/>
</dbReference>
<proteinExistence type="inferred from homology"/>
<keyword evidence="11" id="KW-1185">Reference proteome</keyword>
<evidence type="ECO:0000256" key="3">
    <source>
        <dbReference type="ARBA" id="ARBA00022448"/>
    </source>
</evidence>
<gene>
    <name evidence="10" type="ORF">YC6258_01876</name>
</gene>
<keyword evidence="7" id="KW-0998">Cell outer membrane</keyword>
<evidence type="ECO:0000256" key="8">
    <source>
        <dbReference type="SAM" id="Coils"/>
    </source>
</evidence>
<evidence type="ECO:0000313" key="11">
    <source>
        <dbReference type="Proteomes" id="UP000032266"/>
    </source>
</evidence>
<dbReference type="SUPFAM" id="SSF56954">
    <property type="entry name" value="Outer membrane efflux proteins (OEP)"/>
    <property type="match status" value="1"/>
</dbReference>
<evidence type="ECO:0000256" key="6">
    <source>
        <dbReference type="ARBA" id="ARBA00023136"/>
    </source>
</evidence>
<protein>
    <submittedName>
        <fullName evidence="10">Outer membrane protein</fullName>
    </submittedName>
</protein>
<keyword evidence="4" id="KW-1134">Transmembrane beta strand</keyword>
<feature type="chain" id="PRO_5002183478" evidence="9">
    <location>
        <begin position="19"/>
        <end position="437"/>
    </location>
</feature>
<dbReference type="STRING" id="1445510.YC6258_01876"/>
<organism evidence="10 11">
    <name type="scientific">Gynuella sunshinyii YC6258</name>
    <dbReference type="NCBI Taxonomy" id="1445510"/>
    <lineage>
        <taxon>Bacteria</taxon>
        <taxon>Pseudomonadati</taxon>
        <taxon>Pseudomonadota</taxon>
        <taxon>Gammaproteobacteria</taxon>
        <taxon>Oceanospirillales</taxon>
        <taxon>Saccharospirillaceae</taxon>
        <taxon>Gynuella</taxon>
    </lineage>
</organism>
<name>A0A0C5V316_9GAMM</name>
<dbReference type="Pfam" id="PF02321">
    <property type="entry name" value="OEP"/>
    <property type="match status" value="2"/>
</dbReference>
<dbReference type="HOGENOM" id="CLU_012817_0_2_6"/>
<keyword evidence="9" id="KW-0732">Signal</keyword>
<dbReference type="GO" id="GO:0009279">
    <property type="term" value="C:cell outer membrane"/>
    <property type="evidence" value="ECO:0007669"/>
    <property type="project" value="UniProtKB-SubCell"/>
</dbReference>
<dbReference type="Gene3D" id="1.20.1600.10">
    <property type="entry name" value="Outer membrane efflux proteins (OEP)"/>
    <property type="match status" value="1"/>
</dbReference>
<accession>A0A0C5V316</accession>
<keyword evidence="5" id="KW-0812">Transmembrane</keyword>